<name>A0AAT9DSB9_SERMA</name>
<reference evidence="1" key="1">
    <citation type="journal article" date="2014" name="Genome Biol. Evol.">
        <title>Genome evolution and plasticity of Serratia marcescens, an important multidrug-resistant nosocomial pathogen.</title>
        <authorList>
            <person name="Iguchi A."/>
            <person name="Nagaya Y."/>
            <person name="Pradel E."/>
            <person name="Ooka T."/>
            <person name="Ogura Y."/>
            <person name="Katsura K."/>
            <person name="Kurokawa K."/>
            <person name="Oshima K."/>
            <person name="Hattori M."/>
            <person name="Parkhill J."/>
            <person name="Sebaihia M."/>
            <person name="Coulthurst S.J."/>
            <person name="Gotoh N."/>
            <person name="Thomson N.R."/>
            <person name="Ewbank J.J."/>
            <person name="Hayashi T."/>
        </authorList>
    </citation>
    <scope>NUCLEOTIDE SEQUENCE</scope>
    <source>
        <strain evidence="1">SM39</strain>
    </source>
</reference>
<organism evidence="1">
    <name type="scientific">Serratia marcescens SM39</name>
    <dbReference type="NCBI Taxonomy" id="1334564"/>
    <lineage>
        <taxon>Bacteria</taxon>
        <taxon>Pseudomonadati</taxon>
        <taxon>Pseudomonadota</taxon>
        <taxon>Gammaproteobacteria</taxon>
        <taxon>Enterobacterales</taxon>
        <taxon>Yersiniaceae</taxon>
        <taxon>Serratia</taxon>
    </lineage>
</organism>
<proteinExistence type="predicted"/>
<gene>
    <name evidence="1" type="ORF">SM39_0198</name>
</gene>
<dbReference type="AlphaFoldDB" id="A0AAT9DSB9"/>
<dbReference type="RefSeq" id="WP_041033387.1">
    <property type="nucleotide sequence ID" value="NZ_AP013063.1"/>
</dbReference>
<evidence type="ECO:0000313" key="1">
    <source>
        <dbReference type="EMBL" id="BAO32265.1"/>
    </source>
</evidence>
<accession>A0AAT9DSB9</accession>
<protein>
    <submittedName>
        <fullName evidence="1">Uncharacterized protein</fullName>
    </submittedName>
</protein>
<dbReference type="KEGG" id="smar:SM39_0198"/>
<sequence length="260" mass="27808">MGIATRDKSSDLSNDKNAFIVPPVFSGLLAWAYLGGSIEKSIRNLAFGQPGFTAVGNPEVHPNFLRFKGGSDFLRTSVFQRRNHTIFCVVRSNDTFADPAHTPMFIGTFSGQNVELPAKVSHGFSLFIVKNDPGAPMGKMTAQAGVFNPNAPDTTLPLSVNIVKDVSVFSLISLTCSDTHVSVRDWTTGQTAINPFPTGFIPGLSNRAFAVGGPALETQNLQGTNDVAAFTIYEGVMTEGQQALTAARFRAYCDGVGILL</sequence>
<dbReference type="EMBL" id="AP013063">
    <property type="protein sequence ID" value="BAO32265.1"/>
    <property type="molecule type" value="Genomic_DNA"/>
</dbReference>